<proteinExistence type="predicted"/>
<name>A0A5P8NK46_9CAUD</name>
<reference evidence="1 2" key="1">
    <citation type="submission" date="2019-09" db="EMBL/GenBank/DDBJ databases">
        <title>Isolation and characterization of vB_PagP-SK1, a T7-like phage infecting Pantoea agglomerans.</title>
        <authorList>
            <person name="McDougall D.L."/>
            <person name="Soutar C.D."/>
            <person name="Perry B.J."/>
            <person name="Brown C."/>
            <person name="Alexander D."/>
            <person name="Yost C.K."/>
            <person name="Stavrinides J."/>
        </authorList>
    </citation>
    <scope>NUCLEOTIDE SEQUENCE [LARGE SCALE GENOMIC DNA]</scope>
</reference>
<dbReference type="Proteomes" id="UP000327119">
    <property type="component" value="Segment"/>
</dbReference>
<keyword evidence="2" id="KW-1185">Reference proteome</keyword>
<dbReference type="EMBL" id="MN450150">
    <property type="protein sequence ID" value="QFR42365.1"/>
    <property type="molecule type" value="Genomic_DNA"/>
</dbReference>
<sequence>MAKYRVLEEERGDGTVFFVPQVKHFLFWVSYWRGYDGDERVDFKTLEEADAYIKDRKGDDDHESIVREIYYDA</sequence>
<accession>A0A5P8NK46</accession>
<evidence type="ECO:0000313" key="1">
    <source>
        <dbReference type="EMBL" id="QFR42365.1"/>
    </source>
</evidence>
<organism evidence="1 2">
    <name type="scientific">Pantoea phage vB_PagP-SK1</name>
    <dbReference type="NCBI Taxonomy" id="2653646"/>
    <lineage>
        <taxon>Viruses</taxon>
        <taxon>Duplodnaviria</taxon>
        <taxon>Heunggongvirae</taxon>
        <taxon>Uroviricota</taxon>
        <taxon>Caudoviricetes</taxon>
        <taxon>Autographivirales</taxon>
        <taxon>Autotranscriptaviridae</taxon>
        <taxon>Studiervirinae</taxon>
        <taxon>Elunavirus</taxon>
        <taxon>Elunavirus PagPSK1</taxon>
    </lineage>
</organism>
<evidence type="ECO:0000313" key="2">
    <source>
        <dbReference type="Proteomes" id="UP000327119"/>
    </source>
</evidence>
<protein>
    <submittedName>
        <fullName evidence="1">Uncharacterized protein</fullName>
    </submittedName>
</protein>